<evidence type="ECO:0000313" key="7">
    <source>
        <dbReference type="Proteomes" id="UP000256328"/>
    </source>
</evidence>
<evidence type="ECO:0000313" key="6">
    <source>
        <dbReference type="EMBL" id="RDW72030.1"/>
    </source>
</evidence>
<dbReference type="SUPFAM" id="SSF47616">
    <property type="entry name" value="GST C-terminal domain-like"/>
    <property type="match status" value="1"/>
</dbReference>
<dbReference type="InterPro" id="IPR036249">
    <property type="entry name" value="Thioredoxin-like_sf"/>
</dbReference>
<dbReference type="Proteomes" id="UP000256328">
    <property type="component" value="Unassembled WGS sequence"/>
</dbReference>
<evidence type="ECO:0000259" key="4">
    <source>
        <dbReference type="PROSITE" id="PS50404"/>
    </source>
</evidence>
<dbReference type="PROSITE" id="PS50404">
    <property type="entry name" value="GST_NTER"/>
    <property type="match status" value="1"/>
</dbReference>
<keyword evidence="7" id="KW-1185">Reference proteome</keyword>
<organism evidence="6 7">
    <name type="scientific">Coleophoma crateriformis</name>
    <dbReference type="NCBI Taxonomy" id="565419"/>
    <lineage>
        <taxon>Eukaryota</taxon>
        <taxon>Fungi</taxon>
        <taxon>Dikarya</taxon>
        <taxon>Ascomycota</taxon>
        <taxon>Pezizomycotina</taxon>
        <taxon>Leotiomycetes</taxon>
        <taxon>Helotiales</taxon>
        <taxon>Dermateaceae</taxon>
        <taxon>Coleophoma</taxon>
    </lineage>
</organism>
<feature type="domain" description="GST C-terminal" evidence="5">
    <location>
        <begin position="149"/>
        <end position="273"/>
    </location>
</feature>
<dbReference type="AlphaFoldDB" id="A0A3D8RDI4"/>
<dbReference type="SFLD" id="SFLDG01151">
    <property type="entry name" value="Main.2:_Nu-like"/>
    <property type="match status" value="1"/>
</dbReference>
<name>A0A3D8RDI4_9HELO</name>
<sequence>MFQSPLARLYQTASHFLRTTTTTTTTTSTVSRSLTSAASTNTMSNPPRPTGLIAHKGIELLTFATPNGVKASIILEELKEVYGKEYTFQAINIMENIQKEPWYTKLCPNGRIPVIIDHDRNGFAVFEGAAILAYLTRHYDPEHRFSFEDPDDVSRAEQWIAWQHGGLGPMQGQSNHFFRLAKERIPYPTQRYIGETERLYGILDHQLEGREYLVGPGKGKYSIADIASFGWVNAANFSGIDLKQFPNVEKWWERIFARPTVKKGLAVPRESPFGNANYQRRLLEDPEFKAQAEELNELANKAKEQYNYKYASP</sequence>
<dbReference type="EMBL" id="PDLN01000011">
    <property type="protein sequence ID" value="RDW72030.1"/>
    <property type="molecule type" value="Genomic_DNA"/>
</dbReference>
<dbReference type="CDD" id="cd03048">
    <property type="entry name" value="GST_N_Ure2p_like"/>
    <property type="match status" value="1"/>
</dbReference>
<dbReference type="InterPro" id="IPR040079">
    <property type="entry name" value="Glutathione_S-Trfase"/>
</dbReference>
<comment type="similarity">
    <text evidence="1 2">Belongs to the GST superfamily.</text>
</comment>
<dbReference type="Gene3D" id="3.40.30.10">
    <property type="entry name" value="Glutaredoxin"/>
    <property type="match status" value="1"/>
</dbReference>
<dbReference type="Pfam" id="PF02798">
    <property type="entry name" value="GST_N"/>
    <property type="match status" value="1"/>
</dbReference>
<feature type="compositionally biased region" description="Low complexity" evidence="3">
    <location>
        <begin position="22"/>
        <end position="40"/>
    </location>
</feature>
<dbReference type="PANTHER" id="PTHR44051:SF6">
    <property type="entry name" value="GLUTATHIONE S-TRANSFERASE II"/>
    <property type="match status" value="1"/>
</dbReference>
<evidence type="ECO:0000256" key="1">
    <source>
        <dbReference type="ARBA" id="ARBA00007409"/>
    </source>
</evidence>
<dbReference type="Gene3D" id="1.20.1050.10">
    <property type="match status" value="1"/>
</dbReference>
<feature type="region of interest" description="Disordered" evidence="3">
    <location>
        <begin position="22"/>
        <end position="49"/>
    </location>
</feature>
<dbReference type="PROSITE" id="PS50405">
    <property type="entry name" value="GST_CTER"/>
    <property type="match status" value="1"/>
</dbReference>
<comment type="caution">
    <text evidence="6">The sequence shown here is derived from an EMBL/GenBank/DDBJ whole genome shotgun (WGS) entry which is preliminary data.</text>
</comment>
<evidence type="ECO:0008006" key="8">
    <source>
        <dbReference type="Google" id="ProtNLM"/>
    </source>
</evidence>
<dbReference type="InterPro" id="IPR004046">
    <property type="entry name" value="GST_C"/>
</dbReference>
<feature type="domain" description="GST N-terminal" evidence="4">
    <location>
        <begin position="59"/>
        <end position="143"/>
    </location>
</feature>
<evidence type="ECO:0000256" key="2">
    <source>
        <dbReference type="RuleBase" id="RU003494"/>
    </source>
</evidence>
<dbReference type="SFLD" id="SFLDS00019">
    <property type="entry name" value="Glutathione_Transferase_(cytos"/>
    <property type="match status" value="1"/>
</dbReference>
<dbReference type="Pfam" id="PF00043">
    <property type="entry name" value="GST_C"/>
    <property type="match status" value="1"/>
</dbReference>
<evidence type="ECO:0000259" key="5">
    <source>
        <dbReference type="PROSITE" id="PS50405"/>
    </source>
</evidence>
<gene>
    <name evidence="6" type="ORF">BP5796_08064</name>
</gene>
<dbReference type="OrthoDB" id="422574at2759"/>
<dbReference type="SUPFAM" id="SSF52833">
    <property type="entry name" value="Thioredoxin-like"/>
    <property type="match status" value="1"/>
</dbReference>
<proteinExistence type="inferred from homology"/>
<accession>A0A3D8RDI4</accession>
<dbReference type="PANTHER" id="PTHR44051">
    <property type="entry name" value="GLUTATHIONE S-TRANSFERASE-RELATED"/>
    <property type="match status" value="1"/>
</dbReference>
<evidence type="ECO:0000256" key="3">
    <source>
        <dbReference type="SAM" id="MobiDB-lite"/>
    </source>
</evidence>
<reference evidence="6 7" key="1">
    <citation type="journal article" date="2018" name="IMA Fungus">
        <title>IMA Genome-F 9: Draft genome sequence of Annulohypoxylon stygium, Aspergillus mulundensis, Berkeleyomyces basicola (syn. Thielaviopsis basicola), Ceratocystis smalleyi, two Cercospora beticola strains, Coleophoma cylindrospora, Fusarium fracticaudum, Phialophora cf. hyalina, and Morchella septimelata.</title>
        <authorList>
            <person name="Wingfield B.D."/>
            <person name="Bills G.F."/>
            <person name="Dong Y."/>
            <person name="Huang W."/>
            <person name="Nel W.J."/>
            <person name="Swalarsk-Parry B.S."/>
            <person name="Vaghefi N."/>
            <person name="Wilken P.M."/>
            <person name="An Z."/>
            <person name="de Beer Z.W."/>
            <person name="De Vos L."/>
            <person name="Chen L."/>
            <person name="Duong T.A."/>
            <person name="Gao Y."/>
            <person name="Hammerbacher A."/>
            <person name="Kikkert J.R."/>
            <person name="Li Y."/>
            <person name="Li H."/>
            <person name="Li K."/>
            <person name="Li Q."/>
            <person name="Liu X."/>
            <person name="Ma X."/>
            <person name="Naidoo K."/>
            <person name="Pethybridge S.J."/>
            <person name="Sun J."/>
            <person name="Steenkamp E.T."/>
            <person name="van der Nest M.A."/>
            <person name="van Wyk S."/>
            <person name="Wingfield M.J."/>
            <person name="Xiong C."/>
            <person name="Yue Q."/>
            <person name="Zhang X."/>
        </authorList>
    </citation>
    <scope>NUCLEOTIDE SEQUENCE [LARGE SCALE GENOMIC DNA]</scope>
    <source>
        <strain evidence="6 7">BP5796</strain>
    </source>
</reference>
<dbReference type="InterPro" id="IPR010987">
    <property type="entry name" value="Glutathione-S-Trfase_C-like"/>
</dbReference>
<dbReference type="InterPro" id="IPR004045">
    <property type="entry name" value="Glutathione_S-Trfase_N"/>
</dbReference>
<dbReference type="InterPro" id="IPR036282">
    <property type="entry name" value="Glutathione-S-Trfase_C_sf"/>
</dbReference>
<dbReference type="SFLD" id="SFLDG00358">
    <property type="entry name" value="Main_(cytGST)"/>
    <property type="match status" value="1"/>
</dbReference>
<protein>
    <recommendedName>
        <fullName evidence="8">Glutathione S-transferase II</fullName>
    </recommendedName>
</protein>